<evidence type="ECO:0000313" key="4">
    <source>
        <dbReference type="Proteomes" id="UP000003460"/>
    </source>
</evidence>
<dbReference type="PANTHER" id="PTHR35149">
    <property type="entry name" value="SLL5132 PROTEIN"/>
    <property type="match status" value="1"/>
</dbReference>
<evidence type="ECO:0000259" key="1">
    <source>
        <dbReference type="Pfam" id="PF03235"/>
    </source>
</evidence>
<feature type="domain" description="GmrSD restriction endonucleases N-terminal" evidence="1">
    <location>
        <begin position="11"/>
        <end position="209"/>
    </location>
</feature>
<gene>
    <name evidence="3" type="ORF">GCWU000325_02814</name>
</gene>
<feature type="domain" description="GmrSD restriction endonucleases C-terminal" evidence="2">
    <location>
        <begin position="543"/>
        <end position="647"/>
    </location>
</feature>
<dbReference type="EMBL" id="ACIJ02000031">
    <property type="protein sequence ID" value="EEX70272.1"/>
    <property type="molecule type" value="Genomic_DNA"/>
</dbReference>
<dbReference type="Proteomes" id="UP000003460">
    <property type="component" value="Unassembled WGS sequence"/>
</dbReference>
<dbReference type="HOGENOM" id="CLU_023391_0_0_10"/>
<sequence length="678" mass="79805">MTENNIDPLNIKELLSQDEYRIPIYQRNYDWGETESLQLLEDIADYAAMKKDKMYYIGSIVVFARSKGQNEYYEIIDGQQRLTTLTILMNVLSSLEEINQSMVWFKRANFSYEHRKEGDEAIRLLSQGRFSDHPSTASISEVYQILKKNLTNILKSKKINLNDFVDYLLSNVIIMRIPLPRDTELNHYFEIMNSRGEQLEKHEVLKAILMEHLEEDKHYLCLFNDIWEACADMSTYVQMKIKPKLRSLLFSDNWTNLSSDNFDDVLKKYCHINDEDDSNNNESNEGEYISRSLSDLFTDADNNVKYELPNSDKSLEGGNDRFGSIINFSNFLLQVLKVMYHRKEDDYKTDIDAEIRLDDKRLIDIFQIVLQNSSNRRAFVKRYIITLLTIRNLFDSYIIKRENYNGKEGWSLKAPKKYGSKINYIGTFSGVDSEDEISRDIKMLEAMFHVSAPTQIYKHWLNAILYYLYTKKIDQKEIDQKEIDQKEMRTKLYTLACTYMLDRYLCEEKIDFETIIYENNFEASNNTIHWDFIDNGCNVENFIFNFYDYLTWKQDPNKYTNFEFTYRTSVEHFYPQHALEGHPQLDATTGLNDFGNLCLISRGINSKFSNNMPKAKLDNFGRGNGVDELSLKLNEMMDIVRQTQQWSTPEIYDFEKKARTRILDGIVKGSINANIKEV</sequence>
<comment type="caution">
    <text evidence="3">The sequence shown here is derived from an EMBL/GenBank/DDBJ whole genome shotgun (WGS) entry which is preliminary data.</text>
</comment>
<reference evidence="3" key="1">
    <citation type="submission" date="2009-09" db="EMBL/GenBank/DDBJ databases">
        <authorList>
            <person name="Weinstock G."/>
            <person name="Sodergren E."/>
            <person name="Clifton S."/>
            <person name="Fulton L."/>
            <person name="Fulton B."/>
            <person name="Courtney L."/>
            <person name="Fronick C."/>
            <person name="Harrison M."/>
            <person name="Strong C."/>
            <person name="Farmer C."/>
            <person name="Delahaunty K."/>
            <person name="Markovic C."/>
            <person name="Hall O."/>
            <person name="Minx P."/>
            <person name="Tomlinson C."/>
            <person name="Mitreva M."/>
            <person name="Nelson J."/>
            <person name="Hou S."/>
            <person name="Wollam A."/>
            <person name="Pepin K.H."/>
            <person name="Johnson M."/>
            <person name="Bhonagiri V."/>
            <person name="Nash W.E."/>
            <person name="Warren W."/>
            <person name="Chinwalla A."/>
            <person name="Mardis E.R."/>
            <person name="Wilson R.K."/>
        </authorList>
    </citation>
    <scope>NUCLEOTIDE SEQUENCE [LARGE SCALE GENOMIC DNA]</scope>
    <source>
        <strain evidence="3">ATCC 51259</strain>
    </source>
</reference>
<dbReference type="Pfam" id="PF07510">
    <property type="entry name" value="GmrSD_C"/>
    <property type="match status" value="1"/>
</dbReference>
<name>C9LKP4_9BACT</name>
<evidence type="ECO:0000259" key="2">
    <source>
        <dbReference type="Pfam" id="PF07510"/>
    </source>
</evidence>
<organism evidence="3 4">
    <name type="scientific">Alloprevotella tannerae ATCC 51259</name>
    <dbReference type="NCBI Taxonomy" id="626522"/>
    <lineage>
        <taxon>Bacteria</taxon>
        <taxon>Pseudomonadati</taxon>
        <taxon>Bacteroidota</taxon>
        <taxon>Bacteroidia</taxon>
        <taxon>Bacteroidales</taxon>
        <taxon>Prevotellaceae</taxon>
        <taxon>Alloprevotella</taxon>
    </lineage>
</organism>
<dbReference type="eggNOG" id="COG1479">
    <property type="taxonomic scope" value="Bacteria"/>
</dbReference>
<accession>C9LKP4</accession>
<protein>
    <recommendedName>
        <fullName evidence="5">DUF262 domain-containing protein</fullName>
    </recommendedName>
</protein>
<dbReference type="PANTHER" id="PTHR35149:SF1">
    <property type="entry name" value="DUF5655 DOMAIN-CONTAINING PROTEIN"/>
    <property type="match status" value="1"/>
</dbReference>
<dbReference type="InterPro" id="IPR004919">
    <property type="entry name" value="GmrSD_N"/>
</dbReference>
<dbReference type="AlphaFoldDB" id="C9LKP4"/>
<keyword evidence="4" id="KW-1185">Reference proteome</keyword>
<dbReference type="OrthoDB" id="9798761at2"/>
<proteinExistence type="predicted"/>
<evidence type="ECO:0000313" key="3">
    <source>
        <dbReference type="EMBL" id="EEX70272.1"/>
    </source>
</evidence>
<dbReference type="GeneID" id="84577317"/>
<dbReference type="RefSeq" id="WP_006256645.1">
    <property type="nucleotide sequence ID" value="NZ_GG700644.1"/>
</dbReference>
<dbReference type="Pfam" id="PF03235">
    <property type="entry name" value="GmrSD_N"/>
    <property type="match status" value="1"/>
</dbReference>
<evidence type="ECO:0008006" key="5">
    <source>
        <dbReference type="Google" id="ProtNLM"/>
    </source>
</evidence>
<dbReference type="InterPro" id="IPR011089">
    <property type="entry name" value="GmrSD_C"/>
</dbReference>